<dbReference type="Proteomes" id="UP001150266">
    <property type="component" value="Unassembled WGS sequence"/>
</dbReference>
<accession>A0A9W9A4V0</accession>
<proteinExistence type="predicted"/>
<name>A0A9W9A4V0_9AGAR</name>
<organism evidence="1 2">
    <name type="scientific">Lentinula aciculospora</name>
    <dbReference type="NCBI Taxonomy" id="153920"/>
    <lineage>
        <taxon>Eukaryota</taxon>
        <taxon>Fungi</taxon>
        <taxon>Dikarya</taxon>
        <taxon>Basidiomycota</taxon>
        <taxon>Agaricomycotina</taxon>
        <taxon>Agaricomycetes</taxon>
        <taxon>Agaricomycetidae</taxon>
        <taxon>Agaricales</taxon>
        <taxon>Marasmiineae</taxon>
        <taxon>Omphalotaceae</taxon>
        <taxon>Lentinula</taxon>
    </lineage>
</organism>
<evidence type="ECO:0000313" key="2">
    <source>
        <dbReference type="Proteomes" id="UP001150266"/>
    </source>
</evidence>
<evidence type="ECO:0000313" key="1">
    <source>
        <dbReference type="EMBL" id="KAJ4474409.1"/>
    </source>
</evidence>
<protein>
    <submittedName>
        <fullName evidence="1">Uncharacterized protein</fullName>
    </submittedName>
</protein>
<keyword evidence="2" id="KW-1185">Reference proteome</keyword>
<feature type="non-terminal residue" evidence="1">
    <location>
        <position position="1"/>
    </location>
</feature>
<dbReference type="EMBL" id="JAOTPV010000016">
    <property type="protein sequence ID" value="KAJ4474409.1"/>
    <property type="molecule type" value="Genomic_DNA"/>
</dbReference>
<comment type="caution">
    <text evidence="1">The sequence shown here is derived from an EMBL/GenBank/DDBJ whole genome shotgun (WGS) entry which is preliminary data.</text>
</comment>
<dbReference type="AlphaFoldDB" id="A0A9W9A4V0"/>
<dbReference type="OrthoDB" id="10251412at2759"/>
<gene>
    <name evidence="1" type="ORF">J3R30DRAFT_3295679</name>
</gene>
<sequence>ILFATTDKYYLLDSASHRSGRMDVHIEYKLASRYQAKELFLRFYDPGHDLETVEDNDNNSGDPISSVEFGYASLDNVLERMKLTKTPSAFHGNELWIQKLR</sequence>
<reference evidence="1" key="1">
    <citation type="submission" date="2022-08" db="EMBL/GenBank/DDBJ databases">
        <title>A Global Phylogenomic Analysis of the Shiitake Genus Lentinula.</title>
        <authorList>
            <consortium name="DOE Joint Genome Institute"/>
            <person name="Sierra-Patev S."/>
            <person name="Min B."/>
            <person name="Naranjo-Ortiz M."/>
            <person name="Looney B."/>
            <person name="Konkel Z."/>
            <person name="Slot J.C."/>
            <person name="Sakamoto Y."/>
            <person name="Steenwyk J.L."/>
            <person name="Rokas A."/>
            <person name="Carro J."/>
            <person name="Camarero S."/>
            <person name="Ferreira P."/>
            <person name="Molpeceres G."/>
            <person name="Ruiz-Duenas F.J."/>
            <person name="Serrano A."/>
            <person name="Henrissat B."/>
            <person name="Drula E."/>
            <person name="Hughes K.W."/>
            <person name="Mata J.L."/>
            <person name="Ishikawa N.K."/>
            <person name="Vargas-Isla R."/>
            <person name="Ushijima S."/>
            <person name="Smith C.A."/>
            <person name="Ahrendt S."/>
            <person name="Andreopoulos W."/>
            <person name="He G."/>
            <person name="Labutti K."/>
            <person name="Lipzen A."/>
            <person name="Ng V."/>
            <person name="Riley R."/>
            <person name="Sandor L."/>
            <person name="Barry K."/>
            <person name="Martinez A.T."/>
            <person name="Xiao Y."/>
            <person name="Gibbons J.G."/>
            <person name="Terashima K."/>
            <person name="Grigoriev I.V."/>
            <person name="Hibbett D.S."/>
        </authorList>
    </citation>
    <scope>NUCLEOTIDE SEQUENCE</scope>
    <source>
        <strain evidence="1">JLM2183</strain>
    </source>
</reference>